<evidence type="ECO:0000313" key="4">
    <source>
        <dbReference type="Proteomes" id="UP000287649"/>
    </source>
</evidence>
<dbReference type="Proteomes" id="UP000287649">
    <property type="component" value="Unassembled WGS sequence"/>
</dbReference>
<dbReference type="InterPro" id="IPR027354">
    <property type="entry name" value="YcgL_dom"/>
</dbReference>
<name>A0A432Y4V3_9GAMM</name>
<dbReference type="Gene3D" id="3.10.510.20">
    <property type="entry name" value="YcgL domain"/>
    <property type="match status" value="1"/>
</dbReference>
<keyword evidence="4" id="KW-1185">Reference proteome</keyword>
<dbReference type="Pfam" id="PF05166">
    <property type="entry name" value="YcgL"/>
    <property type="match status" value="1"/>
</dbReference>
<feature type="domain" description="YcgL" evidence="2">
    <location>
        <begin position="1"/>
        <end position="85"/>
    </location>
</feature>
<gene>
    <name evidence="3" type="ORF">CWI70_04045</name>
</gene>
<evidence type="ECO:0000259" key="2">
    <source>
        <dbReference type="PROSITE" id="PS51648"/>
    </source>
</evidence>
<reference evidence="4" key="1">
    <citation type="journal article" date="2018" name="Front. Microbiol.">
        <title>Genome-Based Analysis Reveals the Taxonomy and Diversity of the Family Idiomarinaceae.</title>
        <authorList>
            <person name="Liu Y."/>
            <person name="Lai Q."/>
            <person name="Shao Z."/>
        </authorList>
    </citation>
    <scope>NUCLEOTIDE SEQUENCE [LARGE SCALE GENOMIC DNA]</scope>
    <source>
        <strain evidence="4">PO-M2</strain>
    </source>
</reference>
<organism evidence="3 4">
    <name type="scientific">Pseudidiomarina homiensis</name>
    <dbReference type="NCBI Taxonomy" id="364198"/>
    <lineage>
        <taxon>Bacteria</taxon>
        <taxon>Pseudomonadati</taxon>
        <taxon>Pseudomonadota</taxon>
        <taxon>Gammaproteobacteria</taxon>
        <taxon>Alteromonadales</taxon>
        <taxon>Idiomarinaceae</taxon>
        <taxon>Pseudidiomarina</taxon>
    </lineage>
</organism>
<evidence type="ECO:0000256" key="1">
    <source>
        <dbReference type="HAMAP-Rule" id="MF_01866"/>
    </source>
</evidence>
<sequence length="87" mass="9861">MLCAVYRSPKRADTYLYLAHPADFSLLPDTLAKSFGEPQHVMTIALKADRKLARLSVDELKQHLDDPGFYLQIPPPPENLLKKELAK</sequence>
<dbReference type="SUPFAM" id="SSF160191">
    <property type="entry name" value="YcgL-like"/>
    <property type="match status" value="1"/>
</dbReference>
<dbReference type="OrthoDB" id="7062382at2"/>
<proteinExistence type="inferred from homology"/>
<dbReference type="EMBL" id="PIPX01000001">
    <property type="protein sequence ID" value="RUO55953.1"/>
    <property type="molecule type" value="Genomic_DNA"/>
</dbReference>
<dbReference type="AlphaFoldDB" id="A0A432Y4V3"/>
<dbReference type="RefSeq" id="WP_126770787.1">
    <property type="nucleotide sequence ID" value="NZ_JANQBU010000001.1"/>
</dbReference>
<dbReference type="PROSITE" id="PS51648">
    <property type="entry name" value="YCGL"/>
    <property type="match status" value="1"/>
</dbReference>
<dbReference type="PANTHER" id="PTHR38109:SF1">
    <property type="entry name" value="PROTEIN YCGL"/>
    <property type="match status" value="1"/>
</dbReference>
<dbReference type="InterPro" id="IPR038068">
    <property type="entry name" value="YcgL-like_sf"/>
</dbReference>
<evidence type="ECO:0000313" key="3">
    <source>
        <dbReference type="EMBL" id="RUO55953.1"/>
    </source>
</evidence>
<accession>A0A432Y4V3</accession>
<protein>
    <recommendedName>
        <fullName evidence="1">YcgL domain-containing protein CWI70_04045</fullName>
    </recommendedName>
</protein>
<dbReference type="PANTHER" id="PTHR38109">
    <property type="entry name" value="PROTEIN YCGL"/>
    <property type="match status" value="1"/>
</dbReference>
<dbReference type="HAMAP" id="MF_01866">
    <property type="entry name" value="UPF0745"/>
    <property type="match status" value="1"/>
</dbReference>
<comment type="caution">
    <text evidence="3">The sequence shown here is derived from an EMBL/GenBank/DDBJ whole genome shotgun (WGS) entry which is preliminary data.</text>
</comment>